<dbReference type="Pfam" id="PF17769">
    <property type="entry name" value="PurK_C"/>
    <property type="match status" value="1"/>
</dbReference>
<keyword evidence="3 5" id="KW-0658">Purine biosynthesis</keyword>
<dbReference type="InterPro" id="IPR011761">
    <property type="entry name" value="ATP-grasp"/>
</dbReference>
<gene>
    <name evidence="5 6" type="primary">purK</name>
    <name evidence="8" type="ORF">B30_15071</name>
</gene>
<dbReference type="EMBL" id="AMRK01000009">
    <property type="protein sequence ID" value="EKE69673.1"/>
    <property type="molecule type" value="Genomic_DNA"/>
</dbReference>
<dbReference type="InterPro" id="IPR013815">
    <property type="entry name" value="ATP_grasp_subdomain_1"/>
</dbReference>
<dbReference type="GO" id="GO:0004638">
    <property type="term" value="F:phosphoribosylaminoimidazole carboxylase activity"/>
    <property type="evidence" value="ECO:0007669"/>
    <property type="project" value="InterPro"/>
</dbReference>
<dbReference type="eggNOG" id="COG0026">
    <property type="taxonomic scope" value="Bacteria"/>
</dbReference>
<dbReference type="InterPro" id="IPR011054">
    <property type="entry name" value="Rudment_hybrid_motif"/>
</dbReference>
<dbReference type="NCBIfam" id="NF004676">
    <property type="entry name" value="PRK06019.1-2"/>
    <property type="match status" value="1"/>
</dbReference>
<dbReference type="FunFam" id="3.40.50.20:FF:000016">
    <property type="entry name" value="N5-carboxyaminoimidazole ribonucleotide synthase"/>
    <property type="match status" value="1"/>
</dbReference>
<dbReference type="PANTHER" id="PTHR11609">
    <property type="entry name" value="PURINE BIOSYNTHESIS PROTEIN 6/7, PUR6/7"/>
    <property type="match status" value="1"/>
</dbReference>
<dbReference type="Gene3D" id="3.40.50.20">
    <property type="match status" value="1"/>
</dbReference>
<dbReference type="InterPro" id="IPR005875">
    <property type="entry name" value="PurK"/>
</dbReference>
<evidence type="ECO:0000256" key="4">
    <source>
        <dbReference type="ARBA" id="ARBA00022840"/>
    </source>
</evidence>
<dbReference type="PATRIC" id="fig|1208323.3.peg.3114"/>
<dbReference type="SUPFAM" id="SSF52440">
    <property type="entry name" value="PreATP-grasp domain"/>
    <property type="match status" value="1"/>
</dbReference>
<feature type="binding site" evidence="5">
    <location>
        <position position="219"/>
    </location>
    <ligand>
        <name>ATP</name>
        <dbReference type="ChEBI" id="CHEBI:30616"/>
    </ligand>
</feature>
<dbReference type="OrthoDB" id="9804625at2"/>
<dbReference type="SUPFAM" id="SSF51246">
    <property type="entry name" value="Rudiment single hybrid motif"/>
    <property type="match status" value="1"/>
</dbReference>
<evidence type="ECO:0000313" key="9">
    <source>
        <dbReference type="Proteomes" id="UP000006762"/>
    </source>
</evidence>
<dbReference type="FunFam" id="3.30.1490.20:FF:000015">
    <property type="entry name" value="N5-carboxyaminoimidazole ribonucleotide synthase"/>
    <property type="match status" value="1"/>
</dbReference>
<dbReference type="HAMAP" id="MF_01928">
    <property type="entry name" value="PurK"/>
    <property type="match status" value="1"/>
</dbReference>
<feature type="binding site" evidence="5">
    <location>
        <begin position="188"/>
        <end position="191"/>
    </location>
    <ligand>
        <name>ATP</name>
        <dbReference type="ChEBI" id="CHEBI:30616"/>
    </ligand>
</feature>
<proteinExistence type="inferred from homology"/>
<evidence type="ECO:0000259" key="7">
    <source>
        <dbReference type="PROSITE" id="PS50975"/>
    </source>
</evidence>
<dbReference type="InterPro" id="IPR003135">
    <property type="entry name" value="ATP-grasp_carboxylate-amine"/>
</dbReference>
<dbReference type="NCBIfam" id="NF004679">
    <property type="entry name" value="PRK06019.1-5"/>
    <property type="match status" value="1"/>
</dbReference>
<dbReference type="GO" id="GO:0034028">
    <property type="term" value="F:5-(carboxyamino)imidazole ribonucleotide synthase activity"/>
    <property type="evidence" value="ECO:0007669"/>
    <property type="project" value="UniProtKB-UniRule"/>
</dbReference>
<evidence type="ECO:0000256" key="2">
    <source>
        <dbReference type="ARBA" id="ARBA00022741"/>
    </source>
</evidence>
<comment type="catalytic activity">
    <reaction evidence="5 6">
        <text>5-amino-1-(5-phospho-beta-D-ribosyl)imidazole + hydrogencarbonate + ATP = 5-carboxyamino-1-(5-phospho-D-ribosyl)imidazole + ADP + phosphate + 2 H(+)</text>
        <dbReference type="Rhea" id="RHEA:19317"/>
        <dbReference type="ChEBI" id="CHEBI:15378"/>
        <dbReference type="ChEBI" id="CHEBI:17544"/>
        <dbReference type="ChEBI" id="CHEBI:30616"/>
        <dbReference type="ChEBI" id="CHEBI:43474"/>
        <dbReference type="ChEBI" id="CHEBI:58730"/>
        <dbReference type="ChEBI" id="CHEBI:137981"/>
        <dbReference type="ChEBI" id="CHEBI:456216"/>
        <dbReference type="EC" id="6.3.4.18"/>
    </reaction>
</comment>
<comment type="function">
    <text evidence="5">Catalyzes the ATP-dependent conversion of 5-aminoimidazole ribonucleotide (AIR) and HCO(3)(-) to N5-carboxyaminoimidazole ribonucleotide (N5-CAIR).</text>
</comment>
<comment type="similarity">
    <text evidence="5 6">Belongs to the PurK/PurT family.</text>
</comment>
<dbReference type="STRING" id="1208323.B30_15071"/>
<comment type="subunit">
    <text evidence="5 6">Homodimer.</text>
</comment>
<feature type="binding site" evidence="5">
    <location>
        <position position="196"/>
    </location>
    <ligand>
        <name>ATP</name>
        <dbReference type="ChEBI" id="CHEBI:30616"/>
    </ligand>
</feature>
<dbReference type="InterPro" id="IPR040686">
    <property type="entry name" value="PurK_C"/>
</dbReference>
<evidence type="ECO:0000313" key="8">
    <source>
        <dbReference type="EMBL" id="EKE69673.1"/>
    </source>
</evidence>
<comment type="pathway">
    <text evidence="5 6">Purine metabolism; IMP biosynthesis via de novo pathway; 5-amino-1-(5-phospho-D-ribosyl)imidazole-4-carboxylate from 5-amino-1-(5-phospho-D-ribosyl)imidazole (N5-CAIR route): step 1/2.</text>
</comment>
<feature type="binding site" evidence="5">
    <location>
        <position position="153"/>
    </location>
    <ligand>
        <name>ATP</name>
        <dbReference type="ChEBI" id="CHEBI:30616"/>
    </ligand>
</feature>
<dbReference type="RefSeq" id="WP_009572992.1">
    <property type="nucleotide sequence ID" value="NZ_AMRK01000009.1"/>
</dbReference>
<feature type="binding site" evidence="5">
    <location>
        <position position="113"/>
    </location>
    <ligand>
        <name>ATP</name>
        <dbReference type="ChEBI" id="CHEBI:30616"/>
    </ligand>
</feature>
<accession>K2J3R9</accession>
<dbReference type="Gene3D" id="3.30.470.20">
    <property type="entry name" value="ATP-grasp fold, B domain"/>
    <property type="match status" value="1"/>
</dbReference>
<name>K2J3R9_9RHOB</name>
<keyword evidence="4 5" id="KW-0067">ATP-binding</keyword>
<dbReference type="InterPro" id="IPR016185">
    <property type="entry name" value="PreATP-grasp_dom_sf"/>
</dbReference>
<comment type="function">
    <text evidence="6">Catalyzes the ATP-dependent conversion of 5-aminoimidazole ribonucleotide (AIR) and HCO(3)- to N5-carboxyaminoimidazole ribonucleotide (N5-CAIR).</text>
</comment>
<comment type="caution">
    <text evidence="8">The sequence shown here is derived from an EMBL/GenBank/DDBJ whole genome shotgun (WGS) entry which is preliminary data.</text>
</comment>
<dbReference type="GO" id="GO:0005524">
    <property type="term" value="F:ATP binding"/>
    <property type="evidence" value="ECO:0007669"/>
    <property type="project" value="UniProtKB-UniRule"/>
</dbReference>
<dbReference type="GO" id="GO:0006189">
    <property type="term" value="P:'de novo' IMP biosynthetic process"/>
    <property type="evidence" value="ECO:0007669"/>
    <property type="project" value="UniProtKB-UniRule"/>
</dbReference>
<dbReference type="InterPro" id="IPR054350">
    <property type="entry name" value="PurT/PurK_preATP-grasp"/>
</dbReference>
<feature type="binding site" evidence="5">
    <location>
        <begin position="272"/>
        <end position="273"/>
    </location>
    <ligand>
        <name>ATP</name>
        <dbReference type="ChEBI" id="CHEBI:30616"/>
    </ligand>
</feature>
<dbReference type="UniPathway" id="UPA00074">
    <property type="reaction ID" value="UER00942"/>
</dbReference>
<keyword evidence="8" id="KW-0456">Lyase</keyword>
<protein>
    <recommendedName>
        <fullName evidence="5 6">N5-carboxyaminoimidazole ribonucleotide synthase</fullName>
        <shortName evidence="5 6">N5-CAIR synthase</shortName>
        <ecNumber evidence="5 6">6.3.4.18</ecNumber>
    </recommendedName>
    <alternativeName>
        <fullName evidence="5 6">5-(carboxyamino)imidazole ribonucleotide synthetase</fullName>
    </alternativeName>
</protein>
<evidence type="ECO:0000256" key="5">
    <source>
        <dbReference type="HAMAP-Rule" id="MF_01928"/>
    </source>
</evidence>
<dbReference type="PANTHER" id="PTHR11609:SF5">
    <property type="entry name" value="PHOSPHORIBOSYLAMINOIMIDAZOLE CARBOXYLASE"/>
    <property type="match status" value="1"/>
</dbReference>
<dbReference type="GO" id="GO:0005829">
    <property type="term" value="C:cytosol"/>
    <property type="evidence" value="ECO:0007669"/>
    <property type="project" value="TreeGrafter"/>
</dbReference>
<dbReference type="PROSITE" id="PS50975">
    <property type="entry name" value="ATP_GRASP"/>
    <property type="match status" value="1"/>
</dbReference>
<dbReference type="AlphaFoldDB" id="K2J3R9"/>
<dbReference type="EC" id="6.3.4.18" evidence="5 6"/>
<keyword evidence="1 5" id="KW-0436">Ligase</keyword>
<feature type="domain" description="ATP-grasp" evidence="7">
    <location>
        <begin position="117"/>
        <end position="302"/>
    </location>
</feature>
<evidence type="ECO:0000256" key="1">
    <source>
        <dbReference type="ARBA" id="ARBA00022598"/>
    </source>
</evidence>
<dbReference type="Pfam" id="PF22660">
    <property type="entry name" value="RS_preATP-grasp-like"/>
    <property type="match status" value="1"/>
</dbReference>
<dbReference type="NCBIfam" id="TIGR01161">
    <property type="entry name" value="purK"/>
    <property type="match status" value="1"/>
</dbReference>
<keyword evidence="2 5" id="KW-0547">Nucleotide-binding</keyword>
<dbReference type="Pfam" id="PF02222">
    <property type="entry name" value="ATP-grasp"/>
    <property type="match status" value="1"/>
</dbReference>
<dbReference type="Proteomes" id="UP000006762">
    <property type="component" value="Unassembled WGS sequence"/>
</dbReference>
<organism evidence="8 9">
    <name type="scientific">Celeribacter baekdonensis B30</name>
    <dbReference type="NCBI Taxonomy" id="1208323"/>
    <lineage>
        <taxon>Bacteria</taxon>
        <taxon>Pseudomonadati</taxon>
        <taxon>Pseudomonadota</taxon>
        <taxon>Alphaproteobacteria</taxon>
        <taxon>Rhodobacterales</taxon>
        <taxon>Roseobacteraceae</taxon>
        <taxon>Celeribacter</taxon>
    </lineage>
</organism>
<dbReference type="GO" id="GO:0046872">
    <property type="term" value="F:metal ion binding"/>
    <property type="evidence" value="ECO:0007669"/>
    <property type="project" value="InterPro"/>
</dbReference>
<keyword evidence="9" id="KW-1185">Reference proteome</keyword>
<dbReference type="Gene3D" id="3.30.1490.20">
    <property type="entry name" value="ATP-grasp fold, A domain"/>
    <property type="match status" value="1"/>
</dbReference>
<sequence>MTDVTPLPAPLPSGATIGILGGGQLGRMLSVAASRLGFKTCVFEPGGDCPASHVANAHVQAGYDDVEALKTFAQSVDVVTYEFENVPTSALDLIESIVPIRPNRKALAVSQDRLSEKAFLSGLGLTVAPFAAVDDAVDLAEAIAEIGTPAILKTRRFGYDGKGQARIMSPDDAPQALADMAGASAVLEGFVSFTHEVSVIAARGQAGDISCFDPGENVHINGILHTTTVPARLSPAQRTDAVLLAAKILNALDYVGVMGVELFVTPQGLVVNEVAPRVHNSGHWTQNGCVIDQFEQHIRAVVGWPLGDGTRHSNVEMLNLIGDDVDRMPEFAKNSAVAIHLYGKADAKPGRKMGHVNTVLGPAS</sequence>
<reference evidence="8 9" key="1">
    <citation type="submission" date="2012-09" db="EMBL/GenBank/DDBJ databases">
        <title>Celeribacter baekdonensis B30 Genome Sequencing.</title>
        <authorList>
            <person name="Wang W."/>
        </authorList>
    </citation>
    <scope>NUCLEOTIDE SEQUENCE [LARGE SCALE GENOMIC DNA]</scope>
    <source>
        <strain evidence="8 9">B30</strain>
    </source>
</reference>
<dbReference type="SUPFAM" id="SSF56059">
    <property type="entry name" value="Glutathione synthetase ATP-binding domain-like"/>
    <property type="match status" value="1"/>
</dbReference>
<evidence type="ECO:0000256" key="6">
    <source>
        <dbReference type="RuleBase" id="RU361200"/>
    </source>
</evidence>
<feature type="binding site" evidence="5">
    <location>
        <begin position="158"/>
        <end position="164"/>
    </location>
    <ligand>
        <name>ATP</name>
        <dbReference type="ChEBI" id="CHEBI:30616"/>
    </ligand>
</feature>
<dbReference type="NCBIfam" id="NF004675">
    <property type="entry name" value="PRK06019.1-1"/>
    <property type="match status" value="1"/>
</dbReference>
<evidence type="ECO:0000256" key="3">
    <source>
        <dbReference type="ARBA" id="ARBA00022755"/>
    </source>
</evidence>